<feature type="domain" description="NAD(P)-binding" evidence="2">
    <location>
        <begin position="4"/>
        <end position="305"/>
    </location>
</feature>
<protein>
    <submittedName>
        <fullName evidence="3">UDP-glucose 4-epimerase</fullName>
        <ecNumber evidence="3">5.1.3.2</ecNumber>
    </submittedName>
</protein>
<keyword evidence="1" id="KW-0520">NAD</keyword>
<keyword evidence="3" id="KW-0413">Isomerase</keyword>
<dbReference type="AlphaFoldDB" id="A0A1V6C444"/>
<dbReference type="Gene3D" id="3.40.50.720">
    <property type="entry name" value="NAD(P)-binding Rossmann-like Domain"/>
    <property type="match status" value="1"/>
</dbReference>
<dbReference type="SUPFAM" id="SSF51735">
    <property type="entry name" value="NAD(P)-binding Rossmann-fold domains"/>
    <property type="match status" value="1"/>
</dbReference>
<evidence type="ECO:0000256" key="1">
    <source>
        <dbReference type="ARBA" id="ARBA00023027"/>
    </source>
</evidence>
<dbReference type="GO" id="GO:0003978">
    <property type="term" value="F:UDP-glucose 4-epimerase activity"/>
    <property type="evidence" value="ECO:0007669"/>
    <property type="project" value="UniProtKB-EC"/>
</dbReference>
<organism evidence="3">
    <name type="scientific">candidate division TA06 bacterium ADurb.Bin131</name>
    <dbReference type="NCBI Taxonomy" id="1852827"/>
    <lineage>
        <taxon>Bacteria</taxon>
        <taxon>Bacteria division TA06</taxon>
    </lineage>
</organism>
<accession>A0A1V6C444</accession>
<reference evidence="3" key="1">
    <citation type="submission" date="2017-02" db="EMBL/GenBank/DDBJ databases">
        <title>Delving into the versatile metabolic prowess of the omnipresent phylum Bacteroidetes.</title>
        <authorList>
            <person name="Nobu M.K."/>
            <person name="Mei R."/>
            <person name="Narihiro T."/>
            <person name="Kuroda K."/>
            <person name="Liu W.-T."/>
        </authorList>
    </citation>
    <scope>NUCLEOTIDE SEQUENCE</scope>
    <source>
        <strain evidence="3">ADurb.Bin131</strain>
    </source>
</reference>
<gene>
    <name evidence="3" type="primary">galE_2</name>
    <name evidence="3" type="ORF">BWX89_01749</name>
</gene>
<dbReference type="InterPro" id="IPR016040">
    <property type="entry name" value="NAD(P)-bd_dom"/>
</dbReference>
<dbReference type="Pfam" id="PF16363">
    <property type="entry name" value="GDP_Man_Dehyd"/>
    <property type="match status" value="1"/>
</dbReference>
<dbReference type="InterPro" id="IPR036291">
    <property type="entry name" value="NAD(P)-bd_dom_sf"/>
</dbReference>
<dbReference type="PANTHER" id="PTHR43574">
    <property type="entry name" value="EPIMERASE-RELATED"/>
    <property type="match status" value="1"/>
</dbReference>
<proteinExistence type="predicted"/>
<name>A0A1V6C444_UNCT6</name>
<dbReference type="EMBL" id="MWDQ01000151">
    <property type="protein sequence ID" value="OQB71677.1"/>
    <property type="molecule type" value="Genomic_DNA"/>
</dbReference>
<dbReference type="PRINTS" id="PR01713">
    <property type="entry name" value="NUCEPIMERASE"/>
</dbReference>
<sequence length="323" mass="36615">MRILLTGCAGFIGWQTAKMALSSGYDVIGIDDINDYYDVRLKNWRLDDLIKTDGFEFRQIDIRNKNQLEKLFSDSKPDAIINLAARAGVRASIENPHIYFETNVLGNLNLLTLAEKFKIKKFILASTSSLYAGQSMPFSETLPVNTPISPYAASKKSAEVSCYTYHYLYDIDVSIFRYFTVYGPAGRPDLSIFKFIKLINEEKEITVYGDGNQSRDFTFVEDIARGTLLGLKDVGFEIINLGGNHPYTINETISLIEKYLGKKAKVINKPFPQCDIPATWADISKAKKILNWQPIFSLEEGIKKTIDWCIENKNLVEEIVLKD</sequence>
<dbReference type="EC" id="5.1.3.2" evidence="3"/>
<dbReference type="Proteomes" id="UP000485562">
    <property type="component" value="Unassembled WGS sequence"/>
</dbReference>
<comment type="caution">
    <text evidence="3">The sequence shown here is derived from an EMBL/GenBank/DDBJ whole genome shotgun (WGS) entry which is preliminary data.</text>
</comment>
<evidence type="ECO:0000313" key="3">
    <source>
        <dbReference type="EMBL" id="OQB71677.1"/>
    </source>
</evidence>
<evidence type="ECO:0000259" key="2">
    <source>
        <dbReference type="Pfam" id="PF16363"/>
    </source>
</evidence>